<feature type="binding site" evidence="6">
    <location>
        <position position="10"/>
    </location>
    <ligand>
        <name>FMN</name>
        <dbReference type="ChEBI" id="CHEBI:58210"/>
    </ligand>
</feature>
<dbReference type="SUPFAM" id="SSF52218">
    <property type="entry name" value="Flavoproteins"/>
    <property type="match status" value="1"/>
</dbReference>
<evidence type="ECO:0000256" key="3">
    <source>
        <dbReference type="ARBA" id="ARBA00023002"/>
    </source>
</evidence>
<comment type="cofactor">
    <cofactor evidence="6">
        <name>FMN</name>
        <dbReference type="ChEBI" id="CHEBI:58210"/>
    </cofactor>
    <text evidence="6">Binds 1 FMN per subunit.</text>
</comment>
<evidence type="ECO:0000256" key="4">
    <source>
        <dbReference type="ARBA" id="ARBA00023027"/>
    </source>
</evidence>
<comment type="function">
    <text evidence="6">Quinone reductase that provides resistance to thiol-specific stress caused by electrophilic quinones.</text>
</comment>
<reference evidence="8" key="2">
    <citation type="submission" date="2020-09" db="EMBL/GenBank/DDBJ databases">
        <authorList>
            <person name="Sun Q."/>
            <person name="Zhou Y."/>
        </authorList>
    </citation>
    <scope>NUCLEOTIDE SEQUENCE</scope>
    <source>
        <strain evidence="8">CGMCC 1.15493</strain>
    </source>
</reference>
<dbReference type="EC" id="1.7.1.17" evidence="6"/>
<dbReference type="GO" id="GO:0016652">
    <property type="term" value="F:oxidoreductase activity, acting on NAD(P)H as acceptor"/>
    <property type="evidence" value="ECO:0007669"/>
    <property type="project" value="UniProtKB-UniRule"/>
</dbReference>
<comment type="function">
    <text evidence="6">Also exhibits azoreductase activity. Catalyzes the reductive cleavage of the azo bond in aromatic azo compounds to the corresponding amines.</text>
</comment>
<proteinExistence type="inferred from homology"/>
<dbReference type="InterPro" id="IPR050104">
    <property type="entry name" value="FMN-dep_NADH:Q_OxRdtase_AzoR1"/>
</dbReference>
<evidence type="ECO:0000256" key="5">
    <source>
        <dbReference type="ARBA" id="ARBA00048542"/>
    </source>
</evidence>
<dbReference type="GO" id="GO:0009055">
    <property type="term" value="F:electron transfer activity"/>
    <property type="evidence" value="ECO:0007669"/>
    <property type="project" value="UniProtKB-UniRule"/>
</dbReference>
<keyword evidence="1 6" id="KW-0285">Flavoprotein</keyword>
<dbReference type="HAMAP" id="MF_01216">
    <property type="entry name" value="Azoreductase_type1"/>
    <property type="match status" value="1"/>
</dbReference>
<keyword evidence="9" id="KW-1185">Reference proteome</keyword>
<comment type="catalytic activity">
    <reaction evidence="6">
        <text>2 a quinone + NADH + H(+) = 2 a 1,4-benzosemiquinone + NAD(+)</text>
        <dbReference type="Rhea" id="RHEA:65952"/>
        <dbReference type="ChEBI" id="CHEBI:15378"/>
        <dbReference type="ChEBI" id="CHEBI:57540"/>
        <dbReference type="ChEBI" id="CHEBI:57945"/>
        <dbReference type="ChEBI" id="CHEBI:132124"/>
        <dbReference type="ChEBI" id="CHEBI:134225"/>
    </reaction>
</comment>
<keyword evidence="2 6" id="KW-0288">FMN</keyword>
<dbReference type="InterPro" id="IPR023048">
    <property type="entry name" value="NADH:quinone_OxRdtase_FMN_depd"/>
</dbReference>
<sequence length="207" mass="21644">MTQLLVIKSSVTGAASVTNGLIDRMVDRLRHDVPGLVVTSRDLDASPVPHLSSATLGGIGRGEMGEGSAPTRLLSDTMIAELQAADMLVIGAPMYNFGIPSTLKSWFDHVLRAGVTFQYGADGPKGLVRQKPVIVVEARGGLYSEGPASVMDAQEPHLRGMLGFMGLADVEFVRVERLAFGPDVAGPAIEAAARRLAAIGLTPALAA</sequence>
<comment type="subunit">
    <text evidence="6">Homodimer.</text>
</comment>
<comment type="catalytic activity">
    <reaction evidence="5">
        <text>N,N-dimethyl-1,4-phenylenediamine + anthranilate + 2 NAD(+) = 2-(4-dimethylaminophenyl)diazenylbenzoate + 2 NADH + 2 H(+)</text>
        <dbReference type="Rhea" id="RHEA:55872"/>
        <dbReference type="ChEBI" id="CHEBI:15378"/>
        <dbReference type="ChEBI" id="CHEBI:15783"/>
        <dbReference type="ChEBI" id="CHEBI:16567"/>
        <dbReference type="ChEBI" id="CHEBI:57540"/>
        <dbReference type="ChEBI" id="CHEBI:57945"/>
        <dbReference type="ChEBI" id="CHEBI:71579"/>
        <dbReference type="EC" id="1.7.1.17"/>
    </reaction>
    <physiologicalReaction direction="right-to-left" evidence="5">
        <dbReference type="Rhea" id="RHEA:55874"/>
    </physiologicalReaction>
</comment>
<name>A0A917D6M6_9HYPH</name>
<keyword evidence="4 6" id="KW-0520">NAD</keyword>
<protein>
    <recommendedName>
        <fullName evidence="6">FMN dependent NADH:quinone oxidoreductase</fullName>
        <ecNumber evidence="6">1.6.5.-</ecNumber>
    </recommendedName>
    <alternativeName>
        <fullName evidence="6">Azo-dye reductase</fullName>
    </alternativeName>
    <alternativeName>
        <fullName evidence="6">FMN-dependent NADH-azo compound oxidoreductase</fullName>
    </alternativeName>
    <alternativeName>
        <fullName evidence="6">FMN-dependent NADH-azoreductase</fullName>
        <ecNumber evidence="6">1.7.1.17</ecNumber>
    </alternativeName>
</protein>
<accession>A0A917D6M6</accession>
<feature type="binding site" evidence="6">
    <location>
        <begin position="94"/>
        <end position="97"/>
    </location>
    <ligand>
        <name>FMN</name>
        <dbReference type="ChEBI" id="CHEBI:58210"/>
    </ligand>
</feature>
<dbReference type="RefSeq" id="WP_188849239.1">
    <property type="nucleotide sequence ID" value="NZ_BMJJ01000001.1"/>
</dbReference>
<gene>
    <name evidence="6 8" type="primary">azoR</name>
    <name evidence="8" type="ORF">GCM10011335_08090</name>
</gene>
<dbReference type="GO" id="GO:0010181">
    <property type="term" value="F:FMN binding"/>
    <property type="evidence" value="ECO:0007669"/>
    <property type="project" value="UniProtKB-UniRule"/>
</dbReference>
<evidence type="ECO:0000313" key="8">
    <source>
        <dbReference type="EMBL" id="GGD07499.1"/>
    </source>
</evidence>
<dbReference type="AlphaFoldDB" id="A0A917D6M6"/>
<comment type="caution">
    <text evidence="6">Lacks conserved residue(s) required for the propagation of feature annotation.</text>
</comment>
<dbReference type="PANTHER" id="PTHR43741">
    <property type="entry name" value="FMN-DEPENDENT NADH-AZOREDUCTASE 1"/>
    <property type="match status" value="1"/>
</dbReference>
<dbReference type="GO" id="GO:0016655">
    <property type="term" value="F:oxidoreductase activity, acting on NAD(P)H, quinone or similar compound as acceptor"/>
    <property type="evidence" value="ECO:0007669"/>
    <property type="project" value="InterPro"/>
</dbReference>
<organism evidence="8 9">
    <name type="scientific">Aureimonas glaciei</name>
    <dbReference type="NCBI Taxonomy" id="1776957"/>
    <lineage>
        <taxon>Bacteria</taxon>
        <taxon>Pseudomonadati</taxon>
        <taxon>Pseudomonadota</taxon>
        <taxon>Alphaproteobacteria</taxon>
        <taxon>Hyphomicrobiales</taxon>
        <taxon>Aurantimonadaceae</taxon>
        <taxon>Aureimonas</taxon>
    </lineage>
</organism>
<evidence type="ECO:0000256" key="6">
    <source>
        <dbReference type="HAMAP-Rule" id="MF_01216"/>
    </source>
</evidence>
<keyword evidence="3 6" id="KW-0560">Oxidoreductase</keyword>
<dbReference type="InterPro" id="IPR003680">
    <property type="entry name" value="Flavodoxin_fold"/>
</dbReference>
<evidence type="ECO:0000313" key="9">
    <source>
        <dbReference type="Proteomes" id="UP000613160"/>
    </source>
</evidence>
<comment type="caution">
    <text evidence="8">The sequence shown here is derived from an EMBL/GenBank/DDBJ whole genome shotgun (WGS) entry which is preliminary data.</text>
</comment>
<dbReference type="Proteomes" id="UP000613160">
    <property type="component" value="Unassembled WGS sequence"/>
</dbReference>
<dbReference type="Pfam" id="PF02525">
    <property type="entry name" value="Flavodoxin_2"/>
    <property type="match status" value="1"/>
</dbReference>
<evidence type="ECO:0000256" key="1">
    <source>
        <dbReference type="ARBA" id="ARBA00022630"/>
    </source>
</evidence>
<comment type="similarity">
    <text evidence="6">Belongs to the azoreductase type 1 family.</text>
</comment>
<dbReference type="InterPro" id="IPR029039">
    <property type="entry name" value="Flavoprotein-like_sf"/>
</dbReference>
<dbReference type="PANTHER" id="PTHR43741:SF2">
    <property type="entry name" value="FMN-DEPENDENT NADH:QUINONE OXIDOREDUCTASE"/>
    <property type="match status" value="1"/>
</dbReference>
<dbReference type="Gene3D" id="3.40.50.360">
    <property type="match status" value="1"/>
</dbReference>
<reference evidence="8" key="1">
    <citation type="journal article" date="2014" name="Int. J. Syst. Evol. Microbiol.">
        <title>Complete genome sequence of Corynebacterium casei LMG S-19264T (=DSM 44701T), isolated from a smear-ripened cheese.</title>
        <authorList>
            <consortium name="US DOE Joint Genome Institute (JGI-PGF)"/>
            <person name="Walter F."/>
            <person name="Albersmeier A."/>
            <person name="Kalinowski J."/>
            <person name="Ruckert C."/>
        </authorList>
    </citation>
    <scope>NUCLEOTIDE SEQUENCE</scope>
    <source>
        <strain evidence="8">CGMCC 1.15493</strain>
    </source>
</reference>
<feature type="domain" description="Flavodoxin-like fold" evidence="7">
    <location>
        <begin position="3"/>
        <end position="198"/>
    </location>
</feature>
<evidence type="ECO:0000256" key="2">
    <source>
        <dbReference type="ARBA" id="ARBA00022643"/>
    </source>
</evidence>
<evidence type="ECO:0000259" key="7">
    <source>
        <dbReference type="Pfam" id="PF02525"/>
    </source>
</evidence>
<dbReference type="EC" id="1.6.5.-" evidence="6"/>
<dbReference type="EMBL" id="BMJJ01000001">
    <property type="protein sequence ID" value="GGD07499.1"/>
    <property type="molecule type" value="Genomic_DNA"/>
</dbReference>